<comment type="caution">
    <text evidence="2">The sequence shown here is derived from an EMBL/GenBank/DDBJ whole genome shotgun (WGS) entry which is preliminary data.</text>
</comment>
<accession>A0A318PXI2</accession>
<dbReference type="SMART" id="SM00860">
    <property type="entry name" value="SMI1_KNR4"/>
    <property type="match status" value="1"/>
</dbReference>
<dbReference type="Gene3D" id="3.40.1580.10">
    <property type="entry name" value="SMI1/KNR4-like"/>
    <property type="match status" value="1"/>
</dbReference>
<gene>
    <name evidence="2" type="ORF">CFR75_01975</name>
</gene>
<protein>
    <submittedName>
        <fullName evidence="2">SMI1/KNR4 family protein</fullName>
    </submittedName>
</protein>
<dbReference type="EMBL" id="NKUC01000002">
    <property type="protein sequence ID" value="PYD58500.1"/>
    <property type="molecule type" value="Genomic_DNA"/>
</dbReference>
<reference evidence="2 3" key="1">
    <citation type="submission" date="2017-07" db="EMBL/GenBank/DDBJ databases">
        <title>A draft genome sequence of Komagataeibacter xylinus LMG 1515.</title>
        <authorList>
            <person name="Skraban J."/>
            <person name="Cleenwerck I."/>
            <person name="Vandamme P."/>
            <person name="Trcek J."/>
        </authorList>
    </citation>
    <scope>NUCLEOTIDE SEQUENCE [LARGE SCALE GENOMIC DNA]</scope>
    <source>
        <strain evidence="2 3">LMG 1515</strain>
    </source>
</reference>
<sequence length="163" mass="17909">MIDLGQSARIPTQEDIAAVEKRIGASFDPAYREFIAHHNGARPDYNTCTVAPDNSCGIDQFLDIADIAGRMVLLADNVVSALFFPFAEGESSNCFMMRKDGTPGVWFYDHEMMGMEALTPVAPSLNAFLPMLLPRGTIAVTLKPGQVKSVWSDPDFVPVFHEK</sequence>
<name>A0A318PXI2_KOMXY</name>
<dbReference type="InterPro" id="IPR018958">
    <property type="entry name" value="Knr4/Smi1-like_dom"/>
</dbReference>
<proteinExistence type="predicted"/>
<dbReference type="AlphaFoldDB" id="A0A318PXI2"/>
<evidence type="ECO:0000313" key="2">
    <source>
        <dbReference type="EMBL" id="PYD58500.1"/>
    </source>
</evidence>
<dbReference type="InterPro" id="IPR037883">
    <property type="entry name" value="Knr4/Smi1-like_sf"/>
</dbReference>
<dbReference type="Pfam" id="PF09346">
    <property type="entry name" value="SMI1_KNR4"/>
    <property type="match status" value="1"/>
</dbReference>
<dbReference type="SUPFAM" id="SSF160631">
    <property type="entry name" value="SMI1/KNR4-like"/>
    <property type="match status" value="1"/>
</dbReference>
<dbReference type="OrthoDB" id="4103969at2"/>
<dbReference type="RefSeq" id="WP_061271579.1">
    <property type="nucleotide sequence ID" value="NZ_CBCRXN010000002.1"/>
</dbReference>
<evidence type="ECO:0000259" key="1">
    <source>
        <dbReference type="SMART" id="SM00860"/>
    </source>
</evidence>
<keyword evidence="3" id="KW-1185">Reference proteome</keyword>
<dbReference type="Proteomes" id="UP000248257">
    <property type="component" value="Unassembled WGS sequence"/>
</dbReference>
<evidence type="ECO:0000313" key="3">
    <source>
        <dbReference type="Proteomes" id="UP000248257"/>
    </source>
</evidence>
<organism evidence="2 3">
    <name type="scientific">Komagataeibacter xylinus</name>
    <name type="common">Gluconacetobacter xylinus</name>
    <dbReference type="NCBI Taxonomy" id="28448"/>
    <lineage>
        <taxon>Bacteria</taxon>
        <taxon>Pseudomonadati</taxon>
        <taxon>Pseudomonadota</taxon>
        <taxon>Alphaproteobacteria</taxon>
        <taxon>Acetobacterales</taxon>
        <taxon>Acetobacteraceae</taxon>
        <taxon>Komagataeibacter</taxon>
    </lineage>
</organism>
<dbReference type="STRING" id="1220579.GCA_001571345_00261"/>
<feature type="domain" description="Knr4/Smi1-like" evidence="1">
    <location>
        <begin position="10"/>
        <end position="131"/>
    </location>
</feature>